<gene>
    <name evidence="1" type="ORF">ACFQHW_08855</name>
</gene>
<dbReference type="SUPFAM" id="SSF159121">
    <property type="entry name" value="BC4932-like"/>
    <property type="match status" value="1"/>
</dbReference>
<dbReference type="Gene3D" id="2.40.50.480">
    <property type="match status" value="1"/>
</dbReference>
<evidence type="ECO:0008006" key="3">
    <source>
        <dbReference type="Google" id="ProtNLM"/>
    </source>
</evidence>
<dbReference type="EMBL" id="JBHSSM010000019">
    <property type="protein sequence ID" value="MFC6315669.1"/>
    <property type="molecule type" value="Genomic_DNA"/>
</dbReference>
<reference evidence="2" key="1">
    <citation type="journal article" date="2019" name="Int. J. Syst. Evol. Microbiol.">
        <title>The Global Catalogue of Microorganisms (GCM) 10K type strain sequencing project: providing services to taxonomists for standard genome sequencing and annotation.</title>
        <authorList>
            <consortium name="The Broad Institute Genomics Platform"/>
            <consortium name="The Broad Institute Genome Sequencing Center for Infectious Disease"/>
            <person name="Wu L."/>
            <person name="Ma J."/>
        </authorList>
    </citation>
    <scope>NUCLEOTIDE SEQUENCE [LARGE SCALE GENOMIC DNA]</scope>
    <source>
        <strain evidence="2">CCM 8897</strain>
    </source>
</reference>
<dbReference type="Proteomes" id="UP001596310">
    <property type="component" value="Unassembled WGS sequence"/>
</dbReference>
<keyword evidence="2" id="KW-1185">Reference proteome</keyword>
<accession>A0ABW1UP15</accession>
<evidence type="ECO:0000313" key="1">
    <source>
        <dbReference type="EMBL" id="MFC6315669.1"/>
    </source>
</evidence>
<evidence type="ECO:0000313" key="2">
    <source>
        <dbReference type="Proteomes" id="UP001596310"/>
    </source>
</evidence>
<proteinExistence type="predicted"/>
<protein>
    <recommendedName>
        <fullName evidence="3">YxeA family protein</fullName>
    </recommendedName>
</protein>
<dbReference type="InterPro" id="IPR036166">
    <property type="entry name" value="YxeA-like_sf"/>
</dbReference>
<organism evidence="1 2">
    <name type="scientific">Lapidilactobacillus achengensis</name>
    <dbReference type="NCBI Taxonomy" id="2486000"/>
    <lineage>
        <taxon>Bacteria</taxon>
        <taxon>Bacillati</taxon>
        <taxon>Bacillota</taxon>
        <taxon>Bacilli</taxon>
        <taxon>Lactobacillales</taxon>
        <taxon>Lactobacillaceae</taxon>
        <taxon>Lapidilactobacillus</taxon>
    </lineage>
</organism>
<dbReference type="RefSeq" id="WP_125600657.1">
    <property type="nucleotide sequence ID" value="NZ_JBHSSM010000019.1"/>
</dbReference>
<name>A0ABW1UP15_9LACO</name>
<comment type="caution">
    <text evidence="1">The sequence shown here is derived from an EMBL/GenBank/DDBJ whole genome shotgun (WGS) entry which is preliminary data.</text>
</comment>
<sequence length="113" mass="12834">MKRIIGLIVLFGLIIGGAWYGAEHYLPPGTVVYAEMKLIDQDTALGNDGEQLTGFDRHGNLVHIQLDRAERRQLPQRGYLKFYYRQGKVVSVRRIPLKEVPTKALTRLSLADQ</sequence>